<proteinExistence type="predicted"/>
<keyword evidence="1" id="KW-1133">Transmembrane helix</keyword>
<name>A8YG87_MICA7</name>
<evidence type="ECO:0008006" key="3">
    <source>
        <dbReference type="Google" id="ProtNLM"/>
    </source>
</evidence>
<evidence type="ECO:0000313" key="2">
    <source>
        <dbReference type="EMBL" id="CAO88107.1"/>
    </source>
</evidence>
<accession>A8YG87</accession>
<sequence length="208" mass="23429">MSIHFFSLSFFCPSSPSYYSQTKSTFMRGFFGAPPRACLLSLRSPPSLFRFVFLSFSFARSPSFFFLALFSFSPCRRLPASLLLFFSPPFRPSAPVCCRFLPSFCSPPLSSPRLFCASVRFASFVARFFSFLRVPLFFCGSFACVGLRLFFSSPFLFSVAPPLCSLSLLFFPPLPFSRASLVFLFPPLFRVAVFLSVAFSPLFSLLKI</sequence>
<feature type="transmembrane region" description="Helical" evidence="1">
    <location>
        <begin position="128"/>
        <end position="149"/>
    </location>
</feature>
<feature type="transmembrane region" description="Helical" evidence="1">
    <location>
        <begin position="51"/>
        <end position="72"/>
    </location>
</feature>
<keyword evidence="1" id="KW-0812">Transmembrane</keyword>
<feature type="transmembrane region" description="Helical" evidence="1">
    <location>
        <begin position="155"/>
        <end position="176"/>
    </location>
</feature>
<feature type="transmembrane region" description="Helical" evidence="1">
    <location>
        <begin position="188"/>
        <end position="206"/>
    </location>
</feature>
<protein>
    <recommendedName>
        <fullName evidence="3">Transmembrane protein</fullName>
    </recommendedName>
</protein>
<keyword evidence="1" id="KW-0472">Membrane</keyword>
<reference evidence="2" key="1">
    <citation type="submission" date="2007-08" db="EMBL/GenBank/DDBJ databases">
        <authorList>
            <person name="Frangeul L."/>
        </authorList>
    </citation>
    <scope>NUCLEOTIDE SEQUENCE</scope>
    <source>
        <strain evidence="2">PCC 7806</strain>
    </source>
</reference>
<organism evidence="2">
    <name type="scientific">Microcystis aeruginosa (strain PCC 7806)</name>
    <dbReference type="NCBI Taxonomy" id="267872"/>
    <lineage>
        <taxon>Bacteria</taxon>
        <taxon>Bacillati</taxon>
        <taxon>Cyanobacteriota</taxon>
        <taxon>Cyanophyceae</taxon>
        <taxon>Oscillatoriophycideae</taxon>
        <taxon>Chroococcales</taxon>
        <taxon>Microcystaceae</taxon>
        <taxon>Microcystis</taxon>
    </lineage>
</organism>
<evidence type="ECO:0000256" key="1">
    <source>
        <dbReference type="SAM" id="Phobius"/>
    </source>
</evidence>
<dbReference type="EMBL" id="AM778937">
    <property type="protein sequence ID" value="CAO88107.1"/>
    <property type="molecule type" value="Genomic_DNA"/>
</dbReference>
<dbReference type="AlphaFoldDB" id="A8YG87"/>
<gene>
    <name evidence="2" type="ORF">IPF_4777</name>
</gene>